<comment type="caution">
    <text evidence="3">The sequence shown here is derived from an EMBL/GenBank/DDBJ whole genome shotgun (WGS) entry which is preliminary data.</text>
</comment>
<organism evidence="3 4">
    <name type="scientific">Dryococelus australis</name>
    <dbReference type="NCBI Taxonomy" id="614101"/>
    <lineage>
        <taxon>Eukaryota</taxon>
        <taxon>Metazoa</taxon>
        <taxon>Ecdysozoa</taxon>
        <taxon>Arthropoda</taxon>
        <taxon>Hexapoda</taxon>
        <taxon>Insecta</taxon>
        <taxon>Pterygota</taxon>
        <taxon>Neoptera</taxon>
        <taxon>Polyneoptera</taxon>
        <taxon>Phasmatodea</taxon>
        <taxon>Verophasmatodea</taxon>
        <taxon>Anareolatae</taxon>
        <taxon>Phasmatidae</taxon>
        <taxon>Eurycanthinae</taxon>
        <taxon>Dryococelus</taxon>
    </lineage>
</organism>
<gene>
    <name evidence="3" type="ORF">PR048_014557</name>
</gene>
<dbReference type="SUPFAM" id="SSF46689">
    <property type="entry name" value="Homeodomain-like"/>
    <property type="match status" value="1"/>
</dbReference>
<evidence type="ECO:0000259" key="2">
    <source>
        <dbReference type="Pfam" id="PF11427"/>
    </source>
</evidence>
<dbReference type="EMBL" id="JARBHB010000005">
    <property type="protein sequence ID" value="KAJ8882744.1"/>
    <property type="molecule type" value="Genomic_DNA"/>
</dbReference>
<reference evidence="3 4" key="1">
    <citation type="submission" date="2023-02" db="EMBL/GenBank/DDBJ databases">
        <title>LHISI_Scaffold_Assembly.</title>
        <authorList>
            <person name="Stuart O.P."/>
            <person name="Cleave R."/>
            <person name="Magrath M.J.L."/>
            <person name="Mikheyev A.S."/>
        </authorList>
    </citation>
    <scope>NUCLEOTIDE SEQUENCE [LARGE SCALE GENOMIC DNA]</scope>
    <source>
        <strain evidence="3">Daus_M_001</strain>
        <tissue evidence="3">Leg muscle</tissue>
    </source>
</reference>
<dbReference type="InterPro" id="IPR036388">
    <property type="entry name" value="WH-like_DNA-bd_sf"/>
</dbReference>
<dbReference type="Gene3D" id="1.10.10.10">
    <property type="entry name" value="Winged helix-like DNA-binding domain superfamily/Winged helix DNA-binding domain"/>
    <property type="match status" value="1"/>
</dbReference>
<name>A0ABQ9HER7_9NEOP</name>
<dbReference type="Pfam" id="PF11427">
    <property type="entry name" value="HTH_Tnp_Tc3_1"/>
    <property type="match status" value="1"/>
</dbReference>
<keyword evidence="4" id="KW-1185">Reference proteome</keyword>
<evidence type="ECO:0000313" key="3">
    <source>
        <dbReference type="EMBL" id="KAJ8882744.1"/>
    </source>
</evidence>
<comment type="subcellular location">
    <subcellularLocation>
        <location evidence="1">Nucleus</location>
    </subcellularLocation>
</comment>
<accession>A0ABQ9HER7</accession>
<proteinExistence type="predicted"/>
<evidence type="ECO:0000256" key="1">
    <source>
        <dbReference type="ARBA" id="ARBA00004123"/>
    </source>
</evidence>
<evidence type="ECO:0000313" key="4">
    <source>
        <dbReference type="Proteomes" id="UP001159363"/>
    </source>
</evidence>
<dbReference type="InterPro" id="IPR009057">
    <property type="entry name" value="Homeodomain-like_sf"/>
</dbReference>
<protein>
    <recommendedName>
        <fullName evidence="2">Tc3 transposase DNA binding domain-containing protein</fullName>
    </recommendedName>
</protein>
<dbReference type="InterPro" id="IPR025898">
    <property type="entry name" value="Tc3_transposase_DNA-bd_dom"/>
</dbReference>
<sequence length="749" mass="81762">MPPVGGFSRESPISPAPVLLHTHLTSTLIGSPAVQMSPLLPTGPRRRSVNNTPGRWRLCRRCYNECCRYAINVAGVADTNGRPSASPYFAPLSRAVERIRARSRLPPPLRGRCSQVSSAERLSLRHHHGLADSAALDAPIQCETATYTANSSCTRQEDGVTGHPYAGTPFDSYRLFTPLASGNLLASAANSEHSVVCSSQSDTSRVPRGFHSQSKNGYSYIKGTATPVRVCLYFVCSVVTARPGEVAIAAPVNLRQSVRRIRRGKVNRFANKQRACAGKFCAIHQMRDHRTTAVSELADFVDKMITRTGSYSRRDQPRFSHVEIVPDDGAGRRVFSGTLRFPGSRIQALLHIQLVSPSSALNASLTMGRTSGGNHRCSGARGGRAECTIWRAARSLDVTRPGVGPWLDVTPSLGGGERLAGVVAQAYPFSDRLCEALGTGLVSGWLLRAASTLPCVDWRTYCLARPEEFASSMTCRLDSRVLCTDMPILTAQHWLSAITVEGDNWARVLQEVSNTTLSRRSCMRDEGEVAARGARSVRSDACCSQVQPPLPRAPHTGAEGSGQRHLVISFRLLGGRDITLASTSVDLCGRHTLQAGVEPVDKEMARGTELSDFDKGVIMGCHLSGLSNRAIARKVNRPISTVAFVLRKWKADGHCANAARSGRPPISTGRNRRTLKREIFKNRAQPMPTIRQEFHAATGVSVSIGTLRIEAHRLGYFGRAAAHKPHIRTSYKAQRLRWCLDRRNLTLEQ</sequence>
<feature type="domain" description="Tc3 transposase DNA binding" evidence="2">
    <location>
        <begin position="606"/>
        <end position="637"/>
    </location>
</feature>
<dbReference type="Proteomes" id="UP001159363">
    <property type="component" value="Chromosome 4"/>
</dbReference>